<accession>A0A8C5S1K2</accession>
<reference evidence="1" key="2">
    <citation type="submission" date="2025-09" db="UniProtKB">
        <authorList>
            <consortium name="Ensembl"/>
        </authorList>
    </citation>
    <scope>IDENTIFICATION</scope>
</reference>
<keyword evidence="2" id="KW-1185">Reference proteome</keyword>
<evidence type="ECO:0000313" key="2">
    <source>
        <dbReference type="Proteomes" id="UP000694406"/>
    </source>
</evidence>
<sequence>MSWRKGLSTSQPLSQLCSESFLHTSSPHPLSIYHPVLPLHCSSWELHQCFQEVARFFQLRELCWALHIQSVYQVSPLPPFTSAPCPHCLVGGPRACSATLGSGLRMRLAGCSKLLRILLKTVLWATACNGG</sequence>
<protein>
    <submittedName>
        <fullName evidence="1">Uncharacterized protein</fullName>
    </submittedName>
</protein>
<organism evidence="1 2">
    <name type="scientific">Laticauda laticaudata</name>
    <name type="common">Blue-ringed sea krait</name>
    <name type="synonym">Blue-lipped sea krait</name>
    <dbReference type="NCBI Taxonomy" id="8630"/>
    <lineage>
        <taxon>Eukaryota</taxon>
        <taxon>Metazoa</taxon>
        <taxon>Chordata</taxon>
        <taxon>Craniata</taxon>
        <taxon>Vertebrata</taxon>
        <taxon>Euteleostomi</taxon>
        <taxon>Lepidosauria</taxon>
        <taxon>Squamata</taxon>
        <taxon>Bifurcata</taxon>
        <taxon>Unidentata</taxon>
        <taxon>Episquamata</taxon>
        <taxon>Toxicofera</taxon>
        <taxon>Serpentes</taxon>
        <taxon>Colubroidea</taxon>
        <taxon>Elapidae</taxon>
        <taxon>Laticaudinae</taxon>
        <taxon>Laticauda</taxon>
    </lineage>
</organism>
<dbReference type="AlphaFoldDB" id="A0A8C5S1K2"/>
<evidence type="ECO:0000313" key="1">
    <source>
        <dbReference type="Ensembl" id="ENSLLTP00000011646.1"/>
    </source>
</evidence>
<dbReference type="Proteomes" id="UP000694406">
    <property type="component" value="Unplaced"/>
</dbReference>
<name>A0A8C5S1K2_LATLA</name>
<dbReference type="Ensembl" id="ENSLLTT00000012108.1">
    <property type="protein sequence ID" value="ENSLLTP00000011646.1"/>
    <property type="gene ID" value="ENSLLTG00000008958.1"/>
</dbReference>
<proteinExistence type="predicted"/>
<reference evidence="1" key="1">
    <citation type="submission" date="2025-08" db="UniProtKB">
        <authorList>
            <consortium name="Ensembl"/>
        </authorList>
    </citation>
    <scope>IDENTIFICATION</scope>
</reference>